<dbReference type="InterPro" id="IPR043131">
    <property type="entry name" value="BCAT-like_N"/>
</dbReference>
<evidence type="ECO:0000313" key="4">
    <source>
        <dbReference type="EMBL" id="VAW50788.1"/>
    </source>
</evidence>
<dbReference type="PROSITE" id="PS00770">
    <property type="entry name" value="AA_TRANSFER_CLASS_4"/>
    <property type="match status" value="1"/>
</dbReference>
<proteinExistence type="inferred from homology"/>
<organism evidence="4">
    <name type="scientific">hydrothermal vent metagenome</name>
    <dbReference type="NCBI Taxonomy" id="652676"/>
    <lineage>
        <taxon>unclassified sequences</taxon>
        <taxon>metagenomes</taxon>
        <taxon>ecological metagenomes</taxon>
    </lineage>
</organism>
<dbReference type="InterPro" id="IPR036038">
    <property type="entry name" value="Aminotransferase-like"/>
</dbReference>
<dbReference type="InterPro" id="IPR050571">
    <property type="entry name" value="Class-IV_PLP-Dep_Aminotrnsfr"/>
</dbReference>
<dbReference type="GO" id="GO:0046394">
    <property type="term" value="P:carboxylic acid biosynthetic process"/>
    <property type="evidence" value="ECO:0007669"/>
    <property type="project" value="UniProtKB-ARBA"/>
</dbReference>
<reference evidence="4" key="1">
    <citation type="submission" date="2018-06" db="EMBL/GenBank/DDBJ databases">
        <authorList>
            <person name="Zhirakovskaya E."/>
        </authorList>
    </citation>
    <scope>NUCLEOTIDE SEQUENCE</scope>
</reference>
<dbReference type="PANTHER" id="PTHR42743:SF11">
    <property type="entry name" value="AMINODEOXYCHORISMATE LYASE"/>
    <property type="match status" value="1"/>
</dbReference>
<keyword evidence="4" id="KW-0808">Transferase</keyword>
<dbReference type="Pfam" id="PF01063">
    <property type="entry name" value="Aminotran_4"/>
    <property type="match status" value="1"/>
</dbReference>
<dbReference type="PANTHER" id="PTHR42743">
    <property type="entry name" value="AMINO-ACID AMINOTRANSFERASE"/>
    <property type="match status" value="1"/>
</dbReference>
<dbReference type="GO" id="GO:0008652">
    <property type="term" value="P:amino acid biosynthetic process"/>
    <property type="evidence" value="ECO:0007669"/>
    <property type="project" value="UniProtKB-ARBA"/>
</dbReference>
<evidence type="ECO:0000256" key="1">
    <source>
        <dbReference type="ARBA" id="ARBA00001933"/>
    </source>
</evidence>
<dbReference type="Gene3D" id="3.30.470.10">
    <property type="match status" value="1"/>
</dbReference>
<dbReference type="EC" id="2.6.1.21" evidence="4"/>
<evidence type="ECO:0000256" key="2">
    <source>
        <dbReference type="ARBA" id="ARBA00009320"/>
    </source>
</evidence>
<dbReference type="FunFam" id="3.20.10.10:FF:000002">
    <property type="entry name" value="D-alanine aminotransferase"/>
    <property type="match status" value="1"/>
</dbReference>
<name>A0A3B0W4E5_9ZZZZ</name>
<dbReference type="InterPro" id="IPR043132">
    <property type="entry name" value="BCAT-like_C"/>
</dbReference>
<dbReference type="InterPro" id="IPR001544">
    <property type="entry name" value="Aminotrans_IV"/>
</dbReference>
<dbReference type="AlphaFoldDB" id="A0A3B0W4E5"/>
<keyword evidence="3" id="KW-0663">Pyridoxal phosphate</keyword>
<dbReference type="SUPFAM" id="SSF56752">
    <property type="entry name" value="D-aminoacid aminotransferase-like PLP-dependent enzymes"/>
    <property type="match status" value="1"/>
</dbReference>
<dbReference type="GO" id="GO:0005829">
    <property type="term" value="C:cytosol"/>
    <property type="evidence" value="ECO:0007669"/>
    <property type="project" value="TreeGrafter"/>
</dbReference>
<dbReference type="InterPro" id="IPR018300">
    <property type="entry name" value="Aminotrans_IV_CS"/>
</dbReference>
<protein>
    <submittedName>
        <fullName evidence="4">D-alanine aminotransferase</fullName>
        <ecNumber evidence="4">2.6.1.21</ecNumber>
    </submittedName>
</protein>
<gene>
    <name evidence="4" type="ORF">MNBD_GAMMA06-406</name>
</gene>
<dbReference type="EMBL" id="UOFD01000018">
    <property type="protein sequence ID" value="VAW50788.1"/>
    <property type="molecule type" value="Genomic_DNA"/>
</dbReference>
<sequence length="286" mass="32218">MNNEKNIIYLNGQYKPVEEATVSVMDRGFLFGDGVYEIIPVFGNNMLRIDEHLSRLQNSLNRISLPNPHSTEQWLDIFSDLLKKNPVENSDNSRAVYLQVSRGVYPKRDLVIKPEYSPTIFSMVLQITPPDIERVSAGISVITIDDFRWGACDIKSTSLVANVMLKQQAVTAEVDDAILIKNNIISEGTASNVFLVKNDVLITPPTGHELLTGITRELVIEIAKNNTILVEEREIKEAELYNADEIWMTSSTREIAPVIRLNDKLVGSGSAGKMWKRIVDLYQQQK</sequence>
<accession>A0A3B0W4E5</accession>
<keyword evidence="4" id="KW-0032">Aminotransferase</keyword>
<dbReference type="Gene3D" id="3.20.10.10">
    <property type="entry name" value="D-amino Acid Aminotransferase, subunit A, domain 2"/>
    <property type="match status" value="1"/>
</dbReference>
<evidence type="ECO:0000256" key="3">
    <source>
        <dbReference type="ARBA" id="ARBA00022898"/>
    </source>
</evidence>
<comment type="similarity">
    <text evidence="2">Belongs to the class-IV pyridoxal-phosphate-dependent aminotransferase family.</text>
</comment>
<comment type="cofactor">
    <cofactor evidence="1">
        <name>pyridoxal 5'-phosphate</name>
        <dbReference type="ChEBI" id="CHEBI:597326"/>
    </cofactor>
</comment>
<dbReference type="GO" id="GO:0047810">
    <property type="term" value="F:D-alanine-2-oxoglutarate aminotransferase activity"/>
    <property type="evidence" value="ECO:0007669"/>
    <property type="project" value="UniProtKB-EC"/>
</dbReference>